<evidence type="ECO:0000313" key="2">
    <source>
        <dbReference type="EMBL" id="KAK7498716.1"/>
    </source>
</evidence>
<accession>A0ABD0LGS0</accession>
<dbReference type="SUPFAM" id="SSF57625">
    <property type="entry name" value="Invertebrate chitin-binding proteins"/>
    <property type="match status" value="1"/>
</dbReference>
<evidence type="ECO:0000259" key="1">
    <source>
        <dbReference type="PROSITE" id="PS50940"/>
    </source>
</evidence>
<proteinExistence type="predicted"/>
<keyword evidence="3" id="KW-1185">Reference proteome</keyword>
<sequence>LCSLIRLENGIGHLEFAPDPAQYVQCEAVGHEVRFVVRFCPYGAMWNPAKGACDRPIETATDPCRGQADGTRRQYGLTCVTYWECQGQVSTPQCCPSGQSFNSATSMCEVNAACTDACPANSTDFSTPAPFCPYILSPVGPEYYRIVETTQITDVRCPDGEVFSILCTCIAGAATPTVSADLSINFDNSTIEDASGNRYFVRRWPDPAFFTYPNQQMARFIGVNYLIVPGLANQDFRDSFATNLVFTPSGSIPNSQVLLHNGPDNDPLGPTVKISIMDSATLGMLDVTFLVVTQNDVMPTPIVLTVPKSGPLDVRMSYNGTEVVAEVYSGGSSVASGTRMTTGQIPLRVGGFNIGGGACLGCNNFIGTMDCSIPMTAMFDMCLPSPAASIVTMLSTPATTTPAPSFLALPNPTPADADVLYLCPYSASAMGPGFFSLGGVDVPCPTGTQFSTINCGCTVLVSGAMAGCSTFLNATFDSTLNATIDNSANKLFLEDVFITYVNNMGIFNGIFSEVKVPGFANLEFGDNFTFSITFQNTASTVSPNTNVVGNGYLGLGTTSLGVKLQDAGSGNMNIQFELRTVNSGLIELTLTGSKTSLWTATLNYNSPDVTASINDGMGTVLSTSATATGPTLPLQRGRVVCSKKLACGSANLFEQERETEWNILSTTYSALSLQQDE</sequence>
<evidence type="ECO:0000313" key="3">
    <source>
        <dbReference type="Proteomes" id="UP001519460"/>
    </source>
</evidence>
<dbReference type="SMART" id="SM00494">
    <property type="entry name" value="ChtBD2"/>
    <property type="match status" value="2"/>
</dbReference>
<gene>
    <name evidence="2" type="ORF">BaRGS_00010093</name>
</gene>
<dbReference type="AlphaFoldDB" id="A0ABD0LGS0"/>
<dbReference type="EMBL" id="JACVVK020000049">
    <property type="protein sequence ID" value="KAK7498716.1"/>
    <property type="molecule type" value="Genomic_DNA"/>
</dbReference>
<dbReference type="InterPro" id="IPR036508">
    <property type="entry name" value="Chitin-bd_dom_sf"/>
</dbReference>
<dbReference type="PROSITE" id="PS50940">
    <property type="entry name" value="CHIT_BIND_II"/>
    <property type="match status" value="1"/>
</dbReference>
<dbReference type="Proteomes" id="UP001519460">
    <property type="component" value="Unassembled WGS sequence"/>
</dbReference>
<organism evidence="2 3">
    <name type="scientific">Batillaria attramentaria</name>
    <dbReference type="NCBI Taxonomy" id="370345"/>
    <lineage>
        <taxon>Eukaryota</taxon>
        <taxon>Metazoa</taxon>
        <taxon>Spiralia</taxon>
        <taxon>Lophotrochozoa</taxon>
        <taxon>Mollusca</taxon>
        <taxon>Gastropoda</taxon>
        <taxon>Caenogastropoda</taxon>
        <taxon>Sorbeoconcha</taxon>
        <taxon>Cerithioidea</taxon>
        <taxon>Batillariidae</taxon>
        <taxon>Batillaria</taxon>
    </lineage>
</organism>
<feature type="non-terminal residue" evidence="2">
    <location>
        <position position="1"/>
    </location>
</feature>
<feature type="domain" description="Chitin-binding type-2" evidence="1">
    <location>
        <begin position="61"/>
        <end position="116"/>
    </location>
</feature>
<protein>
    <recommendedName>
        <fullName evidence="1">Chitin-binding type-2 domain-containing protein</fullName>
    </recommendedName>
</protein>
<comment type="caution">
    <text evidence="2">The sequence shown here is derived from an EMBL/GenBank/DDBJ whole genome shotgun (WGS) entry which is preliminary data.</text>
</comment>
<name>A0ABD0LGS0_9CAEN</name>
<reference evidence="2 3" key="1">
    <citation type="journal article" date="2023" name="Sci. Data">
        <title>Genome assembly of the Korean intertidal mud-creeper Batillaria attramentaria.</title>
        <authorList>
            <person name="Patra A.K."/>
            <person name="Ho P.T."/>
            <person name="Jun S."/>
            <person name="Lee S.J."/>
            <person name="Kim Y."/>
            <person name="Won Y.J."/>
        </authorList>
    </citation>
    <scope>NUCLEOTIDE SEQUENCE [LARGE SCALE GENOMIC DNA]</scope>
    <source>
        <strain evidence="2">Wonlab-2016</strain>
    </source>
</reference>
<dbReference type="InterPro" id="IPR002557">
    <property type="entry name" value="Chitin-bd_dom"/>
</dbReference>